<proteinExistence type="predicted"/>
<accession>A0AAU7VL22</accession>
<reference evidence="1" key="1">
    <citation type="journal article" date="2013" name="Extremophiles">
        <title>Proteinivorax tanatarense gen. nov., sp. nov., an anaerobic, haloalkaliphilic, proteolytic bacterium isolated from a decaying algal bloom, and proposal of Proteinivoraceae fam. nov.</title>
        <authorList>
            <person name="Kevbrin V."/>
            <person name="Boltyanskaya Y."/>
            <person name="Zhilina T."/>
            <person name="Kolganova T."/>
            <person name="Lavrentjeva E."/>
            <person name="Kuznetsov B."/>
        </authorList>
    </citation>
    <scope>NUCLEOTIDE SEQUENCE</scope>
    <source>
        <strain evidence="1">Z-910T</strain>
    </source>
</reference>
<dbReference type="Gene3D" id="2.40.128.20">
    <property type="match status" value="1"/>
</dbReference>
<gene>
    <name evidence="1" type="ORF">PRVXT_002891</name>
</gene>
<evidence type="ECO:0000313" key="1">
    <source>
        <dbReference type="EMBL" id="XBX74831.1"/>
    </source>
</evidence>
<dbReference type="AlphaFoldDB" id="A0AAU7VL22"/>
<dbReference type="EMBL" id="CP158367">
    <property type="protein sequence ID" value="XBX74831.1"/>
    <property type="molecule type" value="Genomic_DNA"/>
</dbReference>
<organism evidence="1">
    <name type="scientific">Proteinivorax tanatarense</name>
    <dbReference type="NCBI Taxonomy" id="1260629"/>
    <lineage>
        <taxon>Bacteria</taxon>
        <taxon>Bacillati</taxon>
        <taxon>Bacillota</taxon>
        <taxon>Clostridia</taxon>
        <taxon>Eubacteriales</taxon>
        <taxon>Proteinivoracaceae</taxon>
        <taxon>Proteinivorax</taxon>
    </lineage>
</organism>
<name>A0AAU7VL22_9FIRM</name>
<dbReference type="InterPro" id="IPR015231">
    <property type="entry name" value="DUF1934"/>
</dbReference>
<dbReference type="Pfam" id="PF09148">
    <property type="entry name" value="DUF1934"/>
    <property type="match status" value="1"/>
</dbReference>
<reference evidence="1" key="2">
    <citation type="submission" date="2024-06" db="EMBL/GenBank/DDBJ databases">
        <authorList>
            <person name="Petrova K.O."/>
            <person name="Toshchakov S.V."/>
            <person name="Boltjanskaja Y.V."/>
            <person name="Kevbrin V."/>
        </authorList>
    </citation>
    <scope>NUCLEOTIDE SEQUENCE</scope>
    <source>
        <strain evidence="1">Z-910T</strain>
    </source>
</reference>
<sequence length="138" mass="15360">MDSINLIISSSQNNEGERSNIQVDAKGKLYTKSGTDYIVYDEPEGTGLDGTTTTVKVKEGKVTLIRSGMTNMKQIFFPGEKTESIYKTPYGNFLVEVDAQNVEVQKFDNEIKIYLEYNLRVAGESVGHQTLNLTAIKP</sequence>
<dbReference type="RefSeq" id="WP_350343580.1">
    <property type="nucleotide sequence ID" value="NZ_CP158367.1"/>
</dbReference>
<dbReference type="InterPro" id="IPR012674">
    <property type="entry name" value="Calycin"/>
</dbReference>
<protein>
    <submittedName>
        <fullName evidence="1">DUF1934 domain-containing protein</fullName>
    </submittedName>
</protein>
<dbReference type="SUPFAM" id="SSF50814">
    <property type="entry name" value="Lipocalins"/>
    <property type="match status" value="1"/>
</dbReference>